<proteinExistence type="predicted"/>
<accession>A0A2M9A614</accession>
<dbReference type="Proteomes" id="UP000231134">
    <property type="component" value="Unassembled WGS sequence"/>
</dbReference>
<keyword evidence="2" id="KW-1185">Reference proteome</keyword>
<gene>
    <name evidence="1" type="ORF">BGX16_1096</name>
</gene>
<evidence type="ECO:0000313" key="1">
    <source>
        <dbReference type="EMBL" id="PJJ41139.1"/>
    </source>
</evidence>
<dbReference type="EMBL" id="PGEX01000001">
    <property type="protein sequence ID" value="PJJ41139.1"/>
    <property type="molecule type" value="Genomic_DNA"/>
</dbReference>
<evidence type="ECO:0000313" key="2">
    <source>
        <dbReference type="Proteomes" id="UP000231134"/>
    </source>
</evidence>
<reference evidence="1 2" key="1">
    <citation type="submission" date="2017-11" db="EMBL/GenBank/DDBJ databases">
        <title>Animal gut microbial communities from fecal samples from Wisconsin, USA.</title>
        <authorList>
            <person name="Neumann A."/>
        </authorList>
    </citation>
    <scope>NUCLEOTIDE SEQUENCE [LARGE SCALE GENOMIC DNA]</scope>
    <source>
        <strain evidence="1 2">UWS3</strain>
    </source>
</reference>
<dbReference type="AlphaFoldDB" id="A0A2M9A614"/>
<sequence>MKKIIIINTYTYCGGPLVLSELCRCLTKLGYDARLFLLHSFPTSEKDLLIFSKREHFIVNIKLAIAIFLNRLFPTLGFNKKFFPEYFRAPHLKGCKLQISPFFSNKKTIVLYPEIVYGNPLKAKNVVRWLLYFNRYPQEKSAYNKKDLFICFRDIFNDYTLNPSARKVKINYFDNNLYKQSNFSKHAGNCYFIRKGRNRKDLPSNFDGPILDDLSEEEKVKILNECEFCYSYDTQTFYSSIAAICGCKSIVVPEPGKNKKDYRRADENTYGVAFGDSIEEINWAESTKKDLINSLNYEESNKKNALLFITYINDYFGK</sequence>
<protein>
    <submittedName>
        <fullName evidence="1">Uncharacterized protein</fullName>
    </submittedName>
</protein>
<comment type="caution">
    <text evidence="1">The sequence shown here is derived from an EMBL/GenBank/DDBJ whole genome shotgun (WGS) entry which is preliminary data.</text>
</comment>
<organism evidence="1 2">
    <name type="scientific">Hallerella succinigenes</name>
    <dbReference type="NCBI Taxonomy" id="1896222"/>
    <lineage>
        <taxon>Bacteria</taxon>
        <taxon>Pseudomonadati</taxon>
        <taxon>Fibrobacterota</taxon>
        <taxon>Fibrobacteria</taxon>
        <taxon>Fibrobacterales</taxon>
        <taxon>Fibrobacteraceae</taxon>
        <taxon>Hallerella</taxon>
    </lineage>
</organism>
<name>A0A2M9A614_9BACT</name>